<dbReference type="SMART" id="SM00422">
    <property type="entry name" value="HTH_MERR"/>
    <property type="match status" value="1"/>
</dbReference>
<dbReference type="Proteomes" id="UP000001023">
    <property type="component" value="Chromosome"/>
</dbReference>
<dbReference type="KEGG" id="sil:SPO2496"/>
<accession>Q5LQJ3</accession>
<organism evidence="4 5">
    <name type="scientific">Ruegeria pomeroyi (strain ATCC 700808 / DSM 15171 / DSS-3)</name>
    <name type="common">Silicibacter pomeroyi</name>
    <dbReference type="NCBI Taxonomy" id="246200"/>
    <lineage>
        <taxon>Bacteria</taxon>
        <taxon>Pseudomonadati</taxon>
        <taxon>Pseudomonadota</taxon>
        <taxon>Alphaproteobacteria</taxon>
        <taxon>Rhodobacterales</taxon>
        <taxon>Roseobacteraceae</taxon>
        <taxon>Ruegeria</taxon>
    </lineage>
</organism>
<reference evidence="4 5" key="1">
    <citation type="journal article" date="2004" name="Nature">
        <title>Genome sequence of Silicibacter pomeroyi reveals adaptations to the marine environment.</title>
        <authorList>
            <person name="Moran M.A."/>
            <person name="Buchan A."/>
            <person name="Gonzalez J.M."/>
            <person name="Heidelberg J.F."/>
            <person name="Whitman W.B."/>
            <person name="Kiene R.P."/>
            <person name="Henriksen J.R."/>
            <person name="King G.M."/>
            <person name="Belas R."/>
            <person name="Fuqua C."/>
            <person name="Brinkac L."/>
            <person name="Lewis M."/>
            <person name="Johri S."/>
            <person name="Weaver B."/>
            <person name="Pai G."/>
            <person name="Eisen J.A."/>
            <person name="Rahe E."/>
            <person name="Sheldon W.M."/>
            <person name="Ye W."/>
            <person name="Miller T.R."/>
            <person name="Carlton J."/>
            <person name="Rasko D.A."/>
            <person name="Paulsen I.T."/>
            <person name="Ren Q."/>
            <person name="Daugherty S.C."/>
            <person name="Deboy R.T."/>
            <person name="Dodson R.J."/>
            <person name="Durkin A.S."/>
            <person name="Madupu R."/>
            <person name="Nelson W.C."/>
            <person name="Sullivan S.A."/>
            <person name="Rosovitz M.J."/>
            <person name="Haft D.H."/>
            <person name="Selengut J."/>
            <person name="Ward N."/>
        </authorList>
    </citation>
    <scope>NUCLEOTIDE SEQUENCE [LARGE SCALE GENOMIC DNA]</scope>
    <source>
        <strain evidence="5">ATCC 700808 / DSM 15171 / DSS-3</strain>
    </source>
</reference>
<proteinExistence type="predicted"/>
<dbReference type="RefSeq" id="WP_011048204.1">
    <property type="nucleotide sequence ID" value="NC_003911.12"/>
</dbReference>
<keyword evidence="5" id="KW-1185">Reference proteome</keyword>
<feature type="domain" description="HTH merR-type" evidence="3">
    <location>
        <begin position="10"/>
        <end position="78"/>
    </location>
</feature>
<evidence type="ECO:0000313" key="4">
    <source>
        <dbReference type="EMBL" id="AAV95747.1"/>
    </source>
</evidence>
<dbReference type="PANTHER" id="PTHR30204">
    <property type="entry name" value="REDOX-CYCLING DRUG-SENSING TRANSCRIPTIONAL ACTIVATOR SOXR"/>
    <property type="match status" value="1"/>
</dbReference>
<reference evidence="4 5" key="2">
    <citation type="journal article" date="2014" name="Stand. Genomic Sci.">
        <title>An updated genome annotation for the model marine bacterium Ruegeria pomeroyi DSS-3.</title>
        <authorList>
            <person name="Rivers A.R."/>
            <person name="Smith C.B."/>
            <person name="Moran M.A."/>
        </authorList>
    </citation>
    <scope>GENOME REANNOTATION</scope>
    <source>
        <strain evidence="5">ATCC 700808 / DSM 15171 / DSS-3</strain>
    </source>
</reference>
<dbReference type="AlphaFoldDB" id="Q5LQJ3"/>
<dbReference type="PaxDb" id="246200-SPO2496"/>
<feature type="region of interest" description="Disordered" evidence="2">
    <location>
        <begin position="160"/>
        <end position="185"/>
    </location>
</feature>
<dbReference type="InterPro" id="IPR047057">
    <property type="entry name" value="MerR_fam"/>
</dbReference>
<dbReference type="Gene3D" id="1.10.1660.10">
    <property type="match status" value="1"/>
</dbReference>
<dbReference type="CDD" id="cd04765">
    <property type="entry name" value="HTH_MlrA-like_sg2"/>
    <property type="match status" value="1"/>
</dbReference>
<dbReference type="STRING" id="246200.SPO2496"/>
<dbReference type="PROSITE" id="PS50937">
    <property type="entry name" value="HTH_MERR_2"/>
    <property type="match status" value="1"/>
</dbReference>
<protein>
    <submittedName>
        <fullName evidence="4">Transcriptional regulator, MerR family</fullName>
    </submittedName>
</protein>
<evidence type="ECO:0000256" key="2">
    <source>
        <dbReference type="SAM" id="MobiDB-lite"/>
    </source>
</evidence>
<dbReference type="eggNOG" id="COG0789">
    <property type="taxonomic scope" value="Bacteria"/>
</dbReference>
<feature type="region of interest" description="Disordered" evidence="2">
    <location>
        <begin position="85"/>
        <end position="105"/>
    </location>
</feature>
<dbReference type="PANTHER" id="PTHR30204:SF15">
    <property type="entry name" value="BLL5018 PROTEIN"/>
    <property type="match status" value="1"/>
</dbReference>
<name>Q5LQJ3_RUEPO</name>
<gene>
    <name evidence="4" type="ordered locus">SPO2496</name>
</gene>
<dbReference type="InterPro" id="IPR000551">
    <property type="entry name" value="MerR-type_HTH_dom"/>
</dbReference>
<evidence type="ECO:0000259" key="3">
    <source>
        <dbReference type="PROSITE" id="PS50937"/>
    </source>
</evidence>
<dbReference type="SUPFAM" id="SSF46955">
    <property type="entry name" value="Putative DNA-binding domain"/>
    <property type="match status" value="1"/>
</dbReference>
<dbReference type="InterPro" id="IPR009061">
    <property type="entry name" value="DNA-bd_dom_put_sf"/>
</dbReference>
<evidence type="ECO:0000256" key="1">
    <source>
        <dbReference type="ARBA" id="ARBA00023125"/>
    </source>
</evidence>
<dbReference type="Pfam" id="PF13411">
    <property type="entry name" value="MerR_1"/>
    <property type="match status" value="1"/>
</dbReference>
<dbReference type="GO" id="GO:0003700">
    <property type="term" value="F:DNA-binding transcription factor activity"/>
    <property type="evidence" value="ECO:0007669"/>
    <property type="project" value="InterPro"/>
</dbReference>
<dbReference type="HOGENOM" id="CLU_045945_2_0_5"/>
<dbReference type="DNASU" id="3194501"/>
<sequence length="243" mass="26313">MSKSPDAFRTISEVAEWLGVQAHVLRFWESKFNQVKPVKRAGGRRYYRPADMQLLGGIKKLLHDDGMTIKGVQKLLREQGVAHVAEQSQDLEDSATPAPESGGNVVRFKAQPADIDEALQFDMDLGEPVPTEVLQKIVSDSAPALADEDDDDSEGDVEILSAPRQETAETPEPAQADMAEEEEVQAPRPLAIEVADIPADDVIEAEPGPLSALADIHVLPVAAQSGIRPLAAELQAWLDRQAG</sequence>
<dbReference type="EMBL" id="CP000031">
    <property type="protein sequence ID" value="AAV95747.1"/>
    <property type="molecule type" value="Genomic_DNA"/>
</dbReference>
<dbReference type="GO" id="GO:0003677">
    <property type="term" value="F:DNA binding"/>
    <property type="evidence" value="ECO:0007669"/>
    <property type="project" value="UniProtKB-KW"/>
</dbReference>
<evidence type="ECO:0000313" key="5">
    <source>
        <dbReference type="Proteomes" id="UP000001023"/>
    </source>
</evidence>
<keyword evidence="1" id="KW-0238">DNA-binding</keyword>